<dbReference type="PANTHER" id="PTHR45835">
    <property type="entry name" value="YALI0A06105P"/>
    <property type="match status" value="1"/>
</dbReference>
<dbReference type="InterPro" id="IPR036397">
    <property type="entry name" value="RNaseH_sf"/>
</dbReference>
<feature type="domain" description="Tf2-1-like SH3-like" evidence="1">
    <location>
        <begin position="99"/>
        <end position="156"/>
    </location>
</feature>
<reference evidence="2" key="1">
    <citation type="submission" date="2020-01" db="EMBL/GenBank/DDBJ databases">
        <authorList>
            <person name="Mishra B."/>
        </authorList>
    </citation>
    <scope>NUCLEOTIDE SEQUENCE [LARGE SCALE GENOMIC DNA]</scope>
</reference>
<dbReference type="InterPro" id="IPR056924">
    <property type="entry name" value="SH3_Tf2-1"/>
</dbReference>
<dbReference type="AlphaFoldDB" id="A0A6D2INB7"/>
<dbReference type="PANTHER" id="PTHR45835:SF99">
    <property type="entry name" value="CHROMO DOMAIN-CONTAINING PROTEIN-RELATED"/>
    <property type="match status" value="1"/>
</dbReference>
<dbReference type="Pfam" id="PF24626">
    <property type="entry name" value="SH3_Tf2-1"/>
    <property type="match status" value="1"/>
</dbReference>
<sequence>MCVLDWGGHWADHLSLVEFAYNNSFQASIGMAPFEALYGRPCRTPLCWTQVGERSMYGATYVQETTEKVRVVRLNMKEAQDRQKSYADRRRRELEFQVGDRVYLKMAMLRGPNRSIAENKLSPRFMGPFPVVERVGPLAYRLELPEIMKAFHKWFYRGDLGARGKDEVEVQEVVRQADSLGASRPQLSELMSASRPQYKQLLHWVVGLSISTVGVWVQVGPVECGLVWVQVGLSTSGLDDELGVKWQAPGCSGPSLSRCRLVWV</sequence>
<protein>
    <recommendedName>
        <fullName evidence="1">Tf2-1-like SH3-like domain-containing protein</fullName>
    </recommendedName>
</protein>
<keyword evidence="3" id="KW-1185">Reference proteome</keyword>
<dbReference type="Proteomes" id="UP000467841">
    <property type="component" value="Unassembled WGS sequence"/>
</dbReference>
<evidence type="ECO:0000259" key="1">
    <source>
        <dbReference type="Pfam" id="PF24626"/>
    </source>
</evidence>
<dbReference type="GO" id="GO:0003676">
    <property type="term" value="F:nucleic acid binding"/>
    <property type="evidence" value="ECO:0007669"/>
    <property type="project" value="InterPro"/>
</dbReference>
<evidence type="ECO:0000313" key="3">
    <source>
        <dbReference type="Proteomes" id="UP000467841"/>
    </source>
</evidence>
<accession>A0A6D2INB7</accession>
<dbReference type="EMBL" id="CACVBM020001096">
    <property type="protein sequence ID" value="CAA7030602.1"/>
    <property type="molecule type" value="Genomic_DNA"/>
</dbReference>
<comment type="caution">
    <text evidence="2">The sequence shown here is derived from an EMBL/GenBank/DDBJ whole genome shotgun (WGS) entry which is preliminary data.</text>
</comment>
<dbReference type="OrthoDB" id="115950at2759"/>
<gene>
    <name evidence="2" type="ORF">MERR_LOCUS17837</name>
</gene>
<name>A0A6D2INB7_9BRAS</name>
<proteinExistence type="predicted"/>
<organism evidence="2 3">
    <name type="scientific">Microthlaspi erraticum</name>
    <dbReference type="NCBI Taxonomy" id="1685480"/>
    <lineage>
        <taxon>Eukaryota</taxon>
        <taxon>Viridiplantae</taxon>
        <taxon>Streptophyta</taxon>
        <taxon>Embryophyta</taxon>
        <taxon>Tracheophyta</taxon>
        <taxon>Spermatophyta</taxon>
        <taxon>Magnoliopsida</taxon>
        <taxon>eudicotyledons</taxon>
        <taxon>Gunneridae</taxon>
        <taxon>Pentapetalae</taxon>
        <taxon>rosids</taxon>
        <taxon>malvids</taxon>
        <taxon>Brassicales</taxon>
        <taxon>Brassicaceae</taxon>
        <taxon>Coluteocarpeae</taxon>
        <taxon>Microthlaspi</taxon>
    </lineage>
</organism>
<dbReference type="Gene3D" id="3.30.420.10">
    <property type="entry name" value="Ribonuclease H-like superfamily/Ribonuclease H"/>
    <property type="match status" value="1"/>
</dbReference>
<evidence type="ECO:0000313" key="2">
    <source>
        <dbReference type="EMBL" id="CAA7030602.1"/>
    </source>
</evidence>